<dbReference type="AlphaFoldDB" id="A0A8I0EXA9"/>
<reference evidence="2" key="1">
    <citation type="submission" date="2020-09" db="EMBL/GenBank/DDBJ databases">
        <title>Novel species in genus Aeromicrobium.</title>
        <authorList>
            <person name="Zhang G."/>
        </authorList>
    </citation>
    <scope>NUCLEOTIDE SEQUENCE</scope>
    <source>
        <strain evidence="4">zg-629</strain>
        <strain evidence="3">Zg-629</strain>
        <strain evidence="2">Zg-636</strain>
    </source>
</reference>
<dbReference type="Pfam" id="PF14019">
    <property type="entry name" value="DUF4235"/>
    <property type="match status" value="1"/>
</dbReference>
<dbReference type="Proteomes" id="UP000620591">
    <property type="component" value="Unassembled WGS sequence"/>
</dbReference>
<feature type="transmembrane region" description="Helical" evidence="1">
    <location>
        <begin position="20"/>
        <end position="40"/>
    </location>
</feature>
<dbReference type="EMBL" id="JACTVM010000003">
    <property type="protein sequence ID" value="MBC9227012.1"/>
    <property type="molecule type" value="Genomic_DNA"/>
</dbReference>
<evidence type="ECO:0000313" key="3">
    <source>
        <dbReference type="EMBL" id="QNL94465.1"/>
    </source>
</evidence>
<name>A0A8I0EXA9_9ACTN</name>
<keyword evidence="4" id="KW-1185">Reference proteome</keyword>
<dbReference type="Proteomes" id="UP000515871">
    <property type="component" value="Chromosome"/>
</dbReference>
<proteinExistence type="predicted"/>
<evidence type="ECO:0000313" key="4">
    <source>
        <dbReference type="Proteomes" id="UP000515871"/>
    </source>
</evidence>
<evidence type="ECO:0000313" key="5">
    <source>
        <dbReference type="Proteomes" id="UP000620591"/>
    </source>
</evidence>
<evidence type="ECO:0000256" key="1">
    <source>
        <dbReference type="SAM" id="Phobius"/>
    </source>
</evidence>
<sequence length="100" mass="10325">MAGSKQGKASTSAKILYQPIGLISSIVAGVIATAIFKQIWKRASPNSTGDAPGPTQSEFPLKEIVLAAVVQGAIFSGIRAIVQRQGAKAFAKATGEWPGD</sequence>
<evidence type="ECO:0000313" key="2">
    <source>
        <dbReference type="EMBL" id="MBC9227012.1"/>
    </source>
</evidence>
<dbReference type="EMBL" id="CP060587">
    <property type="protein sequence ID" value="QNL94465.1"/>
    <property type="molecule type" value="Genomic_DNA"/>
</dbReference>
<keyword evidence="1" id="KW-0812">Transmembrane</keyword>
<keyword evidence="1" id="KW-0472">Membrane</keyword>
<keyword evidence="1" id="KW-1133">Transmembrane helix</keyword>
<accession>A0A8I0EXA9</accession>
<dbReference type="InterPro" id="IPR025329">
    <property type="entry name" value="DUF4235"/>
</dbReference>
<dbReference type="RefSeq" id="WP_154597236.1">
    <property type="nucleotide sequence ID" value="NZ_CP060587.1"/>
</dbReference>
<gene>
    <name evidence="3" type="ORF">H9L21_00295</name>
    <name evidence="2" type="ORF">IBG24_11850</name>
</gene>
<organism evidence="2 5">
    <name type="scientific">Aeromicrobium senzhongii</name>
    <dbReference type="NCBI Taxonomy" id="2663859"/>
    <lineage>
        <taxon>Bacteria</taxon>
        <taxon>Bacillati</taxon>
        <taxon>Actinomycetota</taxon>
        <taxon>Actinomycetes</taxon>
        <taxon>Propionibacteriales</taxon>
        <taxon>Nocardioidaceae</taxon>
        <taxon>Aeromicrobium</taxon>
    </lineage>
</organism>
<protein>
    <submittedName>
        <fullName evidence="2">DUF4235 domain-containing protein</fullName>
    </submittedName>
</protein>